<gene>
    <name evidence="1" type="ORF">GCM10020369_32840</name>
</gene>
<keyword evidence="2" id="KW-1185">Reference proteome</keyword>
<dbReference type="RefSeq" id="WP_345728978.1">
    <property type="nucleotide sequence ID" value="NZ_BAAAYN010000022.1"/>
</dbReference>
<evidence type="ECO:0000313" key="2">
    <source>
        <dbReference type="Proteomes" id="UP001501676"/>
    </source>
</evidence>
<organism evidence="1 2">
    <name type="scientific">Cryptosporangium minutisporangium</name>
    <dbReference type="NCBI Taxonomy" id="113569"/>
    <lineage>
        <taxon>Bacteria</taxon>
        <taxon>Bacillati</taxon>
        <taxon>Actinomycetota</taxon>
        <taxon>Actinomycetes</taxon>
        <taxon>Cryptosporangiales</taxon>
        <taxon>Cryptosporangiaceae</taxon>
        <taxon>Cryptosporangium</taxon>
    </lineage>
</organism>
<comment type="caution">
    <text evidence="1">The sequence shown here is derived from an EMBL/GenBank/DDBJ whole genome shotgun (WGS) entry which is preliminary data.</text>
</comment>
<protein>
    <submittedName>
        <fullName evidence="1">Uncharacterized protein</fullName>
    </submittedName>
</protein>
<proteinExistence type="predicted"/>
<dbReference type="Proteomes" id="UP001501676">
    <property type="component" value="Unassembled WGS sequence"/>
</dbReference>
<name>A0ABP6SZJ3_9ACTN</name>
<sequence>MKRQVEPDELVEHWTLLDDEQERVVDGSRGSAARRGSELIAQQYDQMIRYATAIRIGLH</sequence>
<reference evidence="2" key="1">
    <citation type="journal article" date="2019" name="Int. J. Syst. Evol. Microbiol.">
        <title>The Global Catalogue of Microorganisms (GCM) 10K type strain sequencing project: providing services to taxonomists for standard genome sequencing and annotation.</title>
        <authorList>
            <consortium name="The Broad Institute Genomics Platform"/>
            <consortium name="The Broad Institute Genome Sequencing Center for Infectious Disease"/>
            <person name="Wu L."/>
            <person name="Ma J."/>
        </authorList>
    </citation>
    <scope>NUCLEOTIDE SEQUENCE [LARGE SCALE GENOMIC DNA]</scope>
    <source>
        <strain evidence="2">JCM 9458</strain>
    </source>
</reference>
<accession>A0ABP6SZJ3</accession>
<dbReference type="EMBL" id="BAAAYN010000022">
    <property type="protein sequence ID" value="GAA3388074.1"/>
    <property type="molecule type" value="Genomic_DNA"/>
</dbReference>
<evidence type="ECO:0000313" key="1">
    <source>
        <dbReference type="EMBL" id="GAA3388074.1"/>
    </source>
</evidence>